<comment type="caution">
    <text evidence="1">The sequence shown here is derived from an EMBL/GenBank/DDBJ whole genome shotgun (WGS) entry which is preliminary data.</text>
</comment>
<dbReference type="AlphaFoldDB" id="A0A3D3RFC5"/>
<gene>
    <name evidence="1" type="ORF">DIT97_28695</name>
</gene>
<evidence type="ECO:0000313" key="1">
    <source>
        <dbReference type="EMBL" id="HCO26798.1"/>
    </source>
</evidence>
<evidence type="ECO:0000313" key="2">
    <source>
        <dbReference type="Proteomes" id="UP000263642"/>
    </source>
</evidence>
<organism evidence="1 2">
    <name type="scientific">Gimesia maris</name>
    <dbReference type="NCBI Taxonomy" id="122"/>
    <lineage>
        <taxon>Bacteria</taxon>
        <taxon>Pseudomonadati</taxon>
        <taxon>Planctomycetota</taxon>
        <taxon>Planctomycetia</taxon>
        <taxon>Planctomycetales</taxon>
        <taxon>Planctomycetaceae</taxon>
        <taxon>Gimesia</taxon>
    </lineage>
</organism>
<protein>
    <submittedName>
        <fullName evidence="1">Uncharacterized protein</fullName>
    </submittedName>
</protein>
<proteinExistence type="predicted"/>
<dbReference type="Proteomes" id="UP000263642">
    <property type="component" value="Unassembled WGS sequence"/>
</dbReference>
<sequence>MEVLKGYSSRFQITKEGINKFQQTRGLISDSLEHGRGLWSEASLNPKKPLKKAIKNSQIKDSISALSNAYERFLNRLEKEELLSTNERNGLHSCTQE</sequence>
<name>A0A3D3RFC5_9PLAN</name>
<accession>A0A3D3RFC5</accession>
<reference evidence="1 2" key="1">
    <citation type="journal article" date="2018" name="Nat. Biotechnol.">
        <title>A standardized bacterial taxonomy based on genome phylogeny substantially revises the tree of life.</title>
        <authorList>
            <person name="Parks D.H."/>
            <person name="Chuvochina M."/>
            <person name="Waite D.W."/>
            <person name="Rinke C."/>
            <person name="Skarshewski A."/>
            <person name="Chaumeil P.A."/>
            <person name="Hugenholtz P."/>
        </authorList>
    </citation>
    <scope>NUCLEOTIDE SEQUENCE [LARGE SCALE GENOMIC DNA]</scope>
    <source>
        <strain evidence="1">UBA9375</strain>
    </source>
</reference>
<dbReference type="EMBL" id="DQAY01000177">
    <property type="protein sequence ID" value="HCO26798.1"/>
    <property type="molecule type" value="Genomic_DNA"/>
</dbReference>